<name>A0ABQ0A2X0_9GAMM</name>
<evidence type="ECO:0000313" key="1">
    <source>
        <dbReference type="EMBL" id="GAA6146747.1"/>
    </source>
</evidence>
<protein>
    <submittedName>
        <fullName evidence="1">Uncharacterized protein</fullName>
    </submittedName>
</protein>
<dbReference type="Proteomes" id="UP001481413">
    <property type="component" value="Unassembled WGS sequence"/>
</dbReference>
<sequence length="188" mass="20948">MGRTSCYLEVVELAETNSRLSFMHPQALEAASLSYLTANYGHEVIDRNSGEMNYIAPLNWSAVTQLEIPTVQFDSENTTGSADPERHVFIPISRHHIAHFSFNTVQSASGTREEVDQQVDPAPFKELVDNIVGSIRVTLSPEAQADWDEIRKNNPGAKVSETCAPLKWPADVDKDGLTILEYDPKRYA</sequence>
<accession>A0ABQ0A2X0</accession>
<comment type="caution">
    <text evidence="1">The sequence shown here is derived from an EMBL/GenBank/DDBJ whole genome shotgun (WGS) entry which is preliminary data.</text>
</comment>
<dbReference type="EMBL" id="BAABWH010000010">
    <property type="protein sequence ID" value="GAA6146747.1"/>
    <property type="molecule type" value="Genomic_DNA"/>
</dbReference>
<gene>
    <name evidence="1" type="ORF">NBRC116585_28660</name>
</gene>
<proteinExistence type="predicted"/>
<reference evidence="1 2" key="1">
    <citation type="submission" date="2024-04" db="EMBL/GenBank/DDBJ databases">
        <title>Draft genome sequence of Thalassolituus maritimus NBRC 116585.</title>
        <authorList>
            <person name="Miyakawa T."/>
            <person name="Kusuya Y."/>
            <person name="Miura T."/>
        </authorList>
    </citation>
    <scope>NUCLEOTIDE SEQUENCE [LARGE SCALE GENOMIC DNA]</scope>
    <source>
        <strain evidence="1 2">5NW40-0001</strain>
    </source>
</reference>
<evidence type="ECO:0000313" key="2">
    <source>
        <dbReference type="Proteomes" id="UP001481413"/>
    </source>
</evidence>
<organism evidence="1 2">
    <name type="scientific">Thalassolituus maritimus</name>
    <dbReference type="NCBI Taxonomy" id="484498"/>
    <lineage>
        <taxon>Bacteria</taxon>
        <taxon>Pseudomonadati</taxon>
        <taxon>Pseudomonadota</taxon>
        <taxon>Gammaproteobacteria</taxon>
        <taxon>Oceanospirillales</taxon>
        <taxon>Oceanospirillaceae</taxon>
        <taxon>Thalassolituus</taxon>
    </lineage>
</organism>
<keyword evidence="2" id="KW-1185">Reference proteome</keyword>